<evidence type="ECO:0000313" key="2">
    <source>
        <dbReference type="EMBL" id="QXV80163.1"/>
    </source>
</evidence>
<keyword evidence="1" id="KW-0812">Transmembrane</keyword>
<reference evidence="3" key="1">
    <citation type="journal article" date="2021" name="PLoS Biol.">
        <title>Systematic exploration of Escherichia coli phage-host interactions with the BASEL phage collection.</title>
        <authorList>
            <person name="Maffei E."/>
            <person name="Shaidullina A."/>
            <person name="Burkolter M."/>
            <person name="Heyer Y."/>
            <person name="Estermann F."/>
            <person name="Druelle V."/>
            <person name="Sauer P."/>
            <person name="Willi L."/>
            <person name="Michaelis S."/>
            <person name="Hilbi H."/>
            <person name="Thaler D.S."/>
            <person name="Harms A."/>
        </authorList>
    </citation>
    <scope>NUCLEOTIDE SEQUENCE [LARGE SCALE GENOMIC DNA]</scope>
    <source>
        <strain evidence="3">Bas33</strain>
    </source>
</reference>
<dbReference type="EMBL" id="MZ501074">
    <property type="protein sequence ID" value="QXV80163.1"/>
    <property type="molecule type" value="Genomic_DNA"/>
</dbReference>
<evidence type="ECO:0000313" key="3">
    <source>
        <dbReference type="Proteomes" id="UP000828743"/>
    </source>
</evidence>
<sequence length="62" mass="6553">MKMVIFRAFLAGILGAILTLFATAYGIQDSYCSLANTKPMVIIGAGVAVFSYLLGCMNSKGE</sequence>
<accession>A0AAE7VTF3</accession>
<dbReference type="Proteomes" id="UP000828743">
    <property type="component" value="Segment"/>
</dbReference>
<name>A0AAE7VTF3_9CAUD</name>
<keyword evidence="1" id="KW-0472">Membrane</keyword>
<gene>
    <name evidence="2" type="ORF">bas33_0175</name>
</gene>
<evidence type="ECO:0000256" key="1">
    <source>
        <dbReference type="SAM" id="Phobius"/>
    </source>
</evidence>
<organism evidence="2 3">
    <name type="scientific">Escherichia phage HildyBeyeler</name>
    <dbReference type="NCBI Taxonomy" id="2852005"/>
    <lineage>
        <taxon>Viruses</taxon>
        <taxon>Duplodnaviria</taxon>
        <taxon>Heunggongvirae</taxon>
        <taxon>Uroviricota</taxon>
        <taxon>Caudoviricetes</taxon>
        <taxon>Demerecviridae</taxon>
        <taxon>Markadamsvirinae</taxon>
        <taxon>Tequintavirus</taxon>
        <taxon>Tequintavirus hildybeyeler</taxon>
    </lineage>
</organism>
<proteinExistence type="predicted"/>
<keyword evidence="3" id="KW-1185">Reference proteome</keyword>
<protein>
    <submittedName>
        <fullName evidence="2">Uncharacterized protein</fullName>
    </submittedName>
</protein>
<feature type="transmembrane region" description="Helical" evidence="1">
    <location>
        <begin position="40"/>
        <end position="57"/>
    </location>
</feature>
<keyword evidence="1" id="KW-1133">Transmembrane helix</keyword>